<protein>
    <recommendedName>
        <fullName evidence="3">Peroxisomal membrane protein 4</fullName>
    </recommendedName>
</protein>
<accession>A8Q661</accession>
<dbReference type="RefSeq" id="XP_001729872.1">
    <property type="nucleotide sequence ID" value="XM_001729820.1"/>
</dbReference>
<dbReference type="GeneID" id="5854179"/>
<dbReference type="Proteomes" id="UP000008837">
    <property type="component" value="Unassembled WGS sequence"/>
</dbReference>
<evidence type="ECO:0008006" key="3">
    <source>
        <dbReference type="Google" id="ProtNLM"/>
    </source>
</evidence>
<dbReference type="Pfam" id="PF02466">
    <property type="entry name" value="Tim17"/>
    <property type="match status" value="1"/>
</dbReference>
<dbReference type="EMBL" id="AAYY01000010">
    <property type="protein sequence ID" value="EDP42658.1"/>
    <property type="molecule type" value="Genomic_DNA"/>
</dbReference>
<evidence type="ECO:0000313" key="2">
    <source>
        <dbReference type="Proteomes" id="UP000008837"/>
    </source>
</evidence>
<dbReference type="AlphaFoldDB" id="A8Q661"/>
<dbReference type="OrthoDB" id="39659at2759"/>
<proteinExistence type="predicted"/>
<dbReference type="InterPro" id="IPR019531">
    <property type="entry name" value="Pmp4"/>
</dbReference>
<dbReference type="VEuPathDB" id="FungiDB:MGL_2858"/>
<keyword evidence="2" id="KW-1185">Reference proteome</keyword>
<name>A8Q661_MALGO</name>
<dbReference type="GO" id="GO:0005778">
    <property type="term" value="C:peroxisomal membrane"/>
    <property type="evidence" value="ECO:0007669"/>
    <property type="project" value="TreeGrafter"/>
</dbReference>
<dbReference type="STRING" id="425265.A8Q661"/>
<sequence length="192" mass="21882">MYYENKHALERVLSRTHRHVHITHVFFGRNKIPPLVETLCLCSCARNGLVYGAKIRFPHALVMVTLFGSGTPRDKWKKIITATRQHAMRLALYVMIYKTTLMVIRDLFRDGKQASIDPFLAGMLGGWYMFGERTPVNEQIVLYCVSRCVAALLPRARVPKDYPTNKVVPIDNTGTPTLRGIDMGLCYVALRE</sequence>
<organism evidence="1 2">
    <name type="scientific">Malassezia globosa (strain ATCC MYA-4612 / CBS 7966)</name>
    <name type="common">Dandruff-associated fungus</name>
    <dbReference type="NCBI Taxonomy" id="425265"/>
    <lineage>
        <taxon>Eukaryota</taxon>
        <taxon>Fungi</taxon>
        <taxon>Dikarya</taxon>
        <taxon>Basidiomycota</taxon>
        <taxon>Ustilaginomycotina</taxon>
        <taxon>Malasseziomycetes</taxon>
        <taxon>Malasseziales</taxon>
        <taxon>Malasseziaceae</taxon>
        <taxon>Malassezia</taxon>
    </lineage>
</organism>
<dbReference type="InParanoid" id="A8Q661"/>
<dbReference type="PANTHER" id="PTHR15460:SF3">
    <property type="entry name" value="PEROXISOMAL MEMBRANE PROTEIN 4"/>
    <property type="match status" value="1"/>
</dbReference>
<reference evidence="1 2" key="1">
    <citation type="journal article" date="2007" name="Proc. Natl. Acad. Sci. U.S.A.">
        <title>Dandruff-associated Malassezia genomes reveal convergent and divergent virulence traits shared with plant and human fungal pathogens.</title>
        <authorList>
            <person name="Xu J."/>
            <person name="Saunders C.W."/>
            <person name="Hu P."/>
            <person name="Grant R.A."/>
            <person name="Boekhout T."/>
            <person name="Kuramae E.E."/>
            <person name="Kronstad J.W."/>
            <person name="Deangelis Y.M."/>
            <person name="Reeder N.L."/>
            <person name="Johnstone K.R."/>
            <person name="Leland M."/>
            <person name="Fieno A.M."/>
            <person name="Begley W.M."/>
            <person name="Sun Y."/>
            <person name="Lacey M.P."/>
            <person name="Chaudhary T."/>
            <person name="Keough T."/>
            <person name="Chu L."/>
            <person name="Sears R."/>
            <person name="Yuan B."/>
            <person name="Dawson T.L.Jr."/>
        </authorList>
    </citation>
    <scope>NUCLEOTIDE SEQUENCE [LARGE SCALE GENOMIC DNA]</scope>
    <source>
        <strain evidence="2">ATCC MYA-4612 / CBS 7966</strain>
    </source>
</reference>
<evidence type="ECO:0000313" key="1">
    <source>
        <dbReference type="EMBL" id="EDP42658.1"/>
    </source>
</evidence>
<dbReference type="KEGG" id="mgl:MGL_2858"/>
<gene>
    <name evidence="1" type="ORF">MGL_2858</name>
</gene>
<comment type="caution">
    <text evidence="1">The sequence shown here is derived from an EMBL/GenBank/DDBJ whole genome shotgun (WGS) entry which is preliminary data.</text>
</comment>
<dbReference type="PANTHER" id="PTHR15460">
    <property type="entry name" value="PEROXISOMAL MEMBRANE PROTEIN 4"/>
    <property type="match status" value="1"/>
</dbReference>